<dbReference type="PANTHER" id="PTHR45812:SF1">
    <property type="entry name" value="DNA POLYMERASE ZETA CATALYTIC SUBUNIT"/>
    <property type="match status" value="1"/>
</dbReference>
<dbReference type="SMART" id="SM00486">
    <property type="entry name" value="POLBc"/>
    <property type="match status" value="1"/>
</dbReference>
<feature type="region of interest" description="Disordered" evidence="10">
    <location>
        <begin position="1324"/>
        <end position="1372"/>
    </location>
</feature>
<proteinExistence type="inferred from homology"/>
<feature type="region of interest" description="Disordered" evidence="10">
    <location>
        <begin position="402"/>
        <end position="426"/>
    </location>
</feature>
<dbReference type="GO" id="GO:0000724">
    <property type="term" value="P:double-strand break repair via homologous recombination"/>
    <property type="evidence" value="ECO:0007669"/>
    <property type="project" value="TreeGrafter"/>
</dbReference>
<evidence type="ECO:0000256" key="9">
    <source>
        <dbReference type="ARBA" id="ARBA00049244"/>
    </source>
</evidence>
<comment type="catalytic activity">
    <reaction evidence="9">
        <text>DNA(n) + a 2'-deoxyribonucleoside 5'-triphosphate = DNA(n+1) + diphosphate</text>
        <dbReference type="Rhea" id="RHEA:22508"/>
        <dbReference type="Rhea" id="RHEA-COMP:17339"/>
        <dbReference type="Rhea" id="RHEA-COMP:17340"/>
        <dbReference type="ChEBI" id="CHEBI:33019"/>
        <dbReference type="ChEBI" id="CHEBI:61560"/>
        <dbReference type="ChEBI" id="CHEBI:173112"/>
        <dbReference type="EC" id="2.7.7.7"/>
    </reaction>
</comment>
<feature type="region of interest" description="Disordered" evidence="10">
    <location>
        <begin position="490"/>
        <end position="509"/>
    </location>
</feature>
<dbReference type="Proteomes" id="UP000708148">
    <property type="component" value="Unassembled WGS sequence"/>
</dbReference>
<dbReference type="InterPro" id="IPR036397">
    <property type="entry name" value="RNaseH_sf"/>
</dbReference>
<evidence type="ECO:0000259" key="14">
    <source>
        <dbReference type="Pfam" id="PF24065"/>
    </source>
</evidence>
<feature type="compositionally biased region" description="Polar residues" evidence="10">
    <location>
        <begin position="547"/>
        <end position="560"/>
    </location>
</feature>
<evidence type="ECO:0000256" key="6">
    <source>
        <dbReference type="ARBA" id="ARBA00022763"/>
    </source>
</evidence>
<dbReference type="GO" id="GO:0042276">
    <property type="term" value="P:error-prone translesion synthesis"/>
    <property type="evidence" value="ECO:0007669"/>
    <property type="project" value="TreeGrafter"/>
</dbReference>
<evidence type="ECO:0000256" key="8">
    <source>
        <dbReference type="ARBA" id="ARBA00023204"/>
    </source>
</evidence>
<dbReference type="SUPFAM" id="SSF56672">
    <property type="entry name" value="DNA/RNA polymerases"/>
    <property type="match status" value="1"/>
</dbReference>
<feature type="domain" description="DNA polymerase zeta catalytic subunit N-terminal" evidence="14">
    <location>
        <begin position="13"/>
        <end position="66"/>
    </location>
</feature>
<keyword evidence="16" id="KW-1185">Reference proteome</keyword>
<feature type="compositionally biased region" description="Polar residues" evidence="10">
    <location>
        <begin position="1359"/>
        <end position="1372"/>
    </location>
</feature>
<evidence type="ECO:0000256" key="10">
    <source>
        <dbReference type="SAM" id="MobiDB-lite"/>
    </source>
</evidence>
<dbReference type="CDD" id="cd05778">
    <property type="entry name" value="DNA_polB_zeta_exo"/>
    <property type="match status" value="1"/>
</dbReference>
<dbReference type="InterPro" id="IPR023211">
    <property type="entry name" value="DNA_pol_palm_dom_sf"/>
</dbReference>
<dbReference type="InterPro" id="IPR056447">
    <property type="entry name" value="REV3_N"/>
</dbReference>
<keyword evidence="8" id="KW-0234">DNA repair</keyword>
<feature type="region of interest" description="Disordered" evidence="10">
    <location>
        <begin position="1077"/>
        <end position="1098"/>
    </location>
</feature>
<dbReference type="Pfam" id="PF24065">
    <property type="entry name" value="REV3_N"/>
    <property type="match status" value="1"/>
</dbReference>
<evidence type="ECO:0000259" key="13">
    <source>
        <dbReference type="Pfam" id="PF24055"/>
    </source>
</evidence>
<evidence type="ECO:0000256" key="2">
    <source>
        <dbReference type="ARBA" id="ARBA00012417"/>
    </source>
</evidence>
<dbReference type="InterPro" id="IPR006172">
    <property type="entry name" value="DNA-dir_DNA_pol_B"/>
</dbReference>
<dbReference type="InterPro" id="IPR043502">
    <property type="entry name" value="DNA/RNA_pol_sf"/>
</dbReference>
<keyword evidence="6" id="KW-0227">DNA damage</keyword>
<dbReference type="Pfam" id="PF00136">
    <property type="entry name" value="DNA_pol_B"/>
    <property type="match status" value="1"/>
</dbReference>
<feature type="compositionally biased region" description="Polar residues" evidence="10">
    <location>
        <begin position="498"/>
        <end position="508"/>
    </location>
</feature>
<evidence type="ECO:0000313" key="15">
    <source>
        <dbReference type="EMBL" id="CAD7702237.1"/>
    </source>
</evidence>
<dbReference type="Gene3D" id="1.10.287.690">
    <property type="entry name" value="Helix hairpin bin"/>
    <property type="match status" value="1"/>
</dbReference>
<name>A0A8S1J3Z2_9CHLO</name>
<evidence type="ECO:0000256" key="7">
    <source>
        <dbReference type="ARBA" id="ARBA00022932"/>
    </source>
</evidence>
<dbReference type="Gene3D" id="3.90.1600.10">
    <property type="entry name" value="Palm domain of DNA polymerase"/>
    <property type="match status" value="1"/>
</dbReference>
<keyword evidence="4" id="KW-0808">Transferase</keyword>
<feature type="domain" description="DNA polymerase delta/zeta catalytic subunit N-terminal" evidence="13">
    <location>
        <begin position="68"/>
        <end position="149"/>
    </location>
</feature>
<dbReference type="Gene3D" id="3.30.342.10">
    <property type="entry name" value="DNA Polymerase, chain B, domain 1"/>
    <property type="match status" value="1"/>
</dbReference>
<dbReference type="PANTHER" id="PTHR45812">
    <property type="entry name" value="DNA POLYMERASE ZETA CATALYTIC SUBUNIT"/>
    <property type="match status" value="1"/>
</dbReference>
<feature type="domain" description="DNA-directed DNA polymerase family B exonuclease" evidence="12">
    <location>
        <begin position="1391"/>
        <end position="1566"/>
    </location>
</feature>
<organism evidence="15 16">
    <name type="scientific">Ostreobium quekettii</name>
    <dbReference type="NCBI Taxonomy" id="121088"/>
    <lineage>
        <taxon>Eukaryota</taxon>
        <taxon>Viridiplantae</taxon>
        <taxon>Chlorophyta</taxon>
        <taxon>core chlorophytes</taxon>
        <taxon>Ulvophyceae</taxon>
        <taxon>TCBD clade</taxon>
        <taxon>Bryopsidales</taxon>
        <taxon>Ostreobineae</taxon>
        <taxon>Ostreobiaceae</taxon>
        <taxon>Ostreobium</taxon>
    </lineage>
</organism>
<reference evidence="15" key="1">
    <citation type="submission" date="2020-12" db="EMBL/GenBank/DDBJ databases">
        <authorList>
            <person name="Iha C."/>
        </authorList>
    </citation>
    <scope>NUCLEOTIDE SEQUENCE</scope>
</reference>
<dbReference type="GO" id="GO:0005634">
    <property type="term" value="C:nucleus"/>
    <property type="evidence" value="ECO:0007669"/>
    <property type="project" value="TreeGrafter"/>
</dbReference>
<comment type="caution">
    <text evidence="15">The sequence shown here is derived from an EMBL/GenBank/DDBJ whole genome shotgun (WGS) entry which is preliminary data.</text>
</comment>
<evidence type="ECO:0000256" key="5">
    <source>
        <dbReference type="ARBA" id="ARBA00022695"/>
    </source>
</evidence>
<dbReference type="InterPro" id="IPR030559">
    <property type="entry name" value="PolZ_Rev3"/>
</dbReference>
<dbReference type="InterPro" id="IPR006133">
    <property type="entry name" value="DNA-dir_DNA_pol_B_exonuc"/>
</dbReference>
<dbReference type="OrthoDB" id="2414538at2759"/>
<dbReference type="GO" id="GO:0016035">
    <property type="term" value="C:zeta DNA polymerase complex"/>
    <property type="evidence" value="ECO:0007669"/>
    <property type="project" value="InterPro"/>
</dbReference>
<dbReference type="GO" id="GO:0003887">
    <property type="term" value="F:DNA-directed DNA polymerase activity"/>
    <property type="evidence" value="ECO:0007669"/>
    <property type="project" value="UniProtKB-KW"/>
</dbReference>
<evidence type="ECO:0000259" key="12">
    <source>
        <dbReference type="Pfam" id="PF03104"/>
    </source>
</evidence>
<dbReference type="InterPro" id="IPR006134">
    <property type="entry name" value="DNA-dir_DNA_pol_B_multi_dom"/>
</dbReference>
<keyword evidence="5" id="KW-0548">Nucleotidyltransferase</keyword>
<dbReference type="InterPro" id="IPR056435">
    <property type="entry name" value="DPOD/Z_N"/>
</dbReference>
<protein>
    <recommendedName>
        <fullName evidence="3">DNA polymerase zeta catalytic subunit</fullName>
        <ecNumber evidence="2">2.7.7.7</ecNumber>
    </recommendedName>
</protein>
<feature type="compositionally biased region" description="Polar residues" evidence="10">
    <location>
        <begin position="1324"/>
        <end position="1335"/>
    </location>
</feature>
<feature type="domain" description="DNA-directed DNA polymerase family B multifunctional" evidence="11">
    <location>
        <begin position="1637"/>
        <end position="1798"/>
    </location>
</feature>
<comment type="similarity">
    <text evidence="1">Belongs to the DNA polymerase type-B family.</text>
</comment>
<dbReference type="Gene3D" id="3.30.420.10">
    <property type="entry name" value="Ribonuclease H-like superfamily/Ribonuclease H"/>
    <property type="match status" value="1"/>
</dbReference>
<feature type="compositionally biased region" description="Polar residues" evidence="10">
    <location>
        <begin position="327"/>
        <end position="336"/>
    </location>
</feature>
<evidence type="ECO:0000256" key="1">
    <source>
        <dbReference type="ARBA" id="ARBA00005755"/>
    </source>
</evidence>
<dbReference type="EC" id="2.7.7.7" evidence="2"/>
<dbReference type="Pfam" id="PF03104">
    <property type="entry name" value="DNA_pol_B_exo1"/>
    <property type="match status" value="1"/>
</dbReference>
<evidence type="ECO:0000259" key="11">
    <source>
        <dbReference type="Pfam" id="PF00136"/>
    </source>
</evidence>
<feature type="region of interest" description="Disordered" evidence="10">
    <location>
        <begin position="327"/>
        <end position="350"/>
    </location>
</feature>
<evidence type="ECO:0000256" key="3">
    <source>
        <dbReference type="ARBA" id="ARBA00021589"/>
    </source>
</evidence>
<evidence type="ECO:0000313" key="16">
    <source>
        <dbReference type="Proteomes" id="UP000708148"/>
    </source>
</evidence>
<evidence type="ECO:0000256" key="4">
    <source>
        <dbReference type="ARBA" id="ARBA00022679"/>
    </source>
</evidence>
<accession>A0A8S1J3Z2</accession>
<dbReference type="SUPFAM" id="SSF53098">
    <property type="entry name" value="Ribonuclease H-like"/>
    <property type="match status" value="1"/>
</dbReference>
<dbReference type="GO" id="GO:0000166">
    <property type="term" value="F:nucleotide binding"/>
    <property type="evidence" value="ECO:0007669"/>
    <property type="project" value="InterPro"/>
</dbReference>
<feature type="compositionally biased region" description="Basic residues" evidence="10">
    <location>
        <begin position="561"/>
        <end position="570"/>
    </location>
</feature>
<gene>
    <name evidence="15" type="ORF">OSTQU699_LOCUS7594</name>
</gene>
<dbReference type="GO" id="GO:0003677">
    <property type="term" value="F:DNA binding"/>
    <property type="evidence" value="ECO:0007669"/>
    <property type="project" value="InterPro"/>
</dbReference>
<feature type="region of interest" description="Disordered" evidence="10">
    <location>
        <begin position="533"/>
        <end position="578"/>
    </location>
</feature>
<dbReference type="InterPro" id="IPR012337">
    <property type="entry name" value="RNaseH-like_sf"/>
</dbReference>
<sequence>MAPSRVFAPGPRFSVRLVSIDYYMARPIQGVDVCYSEFAGEQVDSVPVVRIFGPTSGGQVACVHLHKAFPYFYIPYDDDLPTAPADVSLFLRKVGLGLDSALRAAREAHGGTRRQYVHNVQLVRAIPFYGYHGKEKFFMKMVMYCPLDVGKAADMLQTGVILGREFQPHESHIPFLLQIKIDFNLYGMSQLKLSKVLFRPPLPDAHMCRTDSWQRFAKGMLAHEAVQASDGHMDSLHAVAEAIWIKTTIPTTYVWGGGELLTSLETSQDALRAVTQAANALTAAHDGPSHTASQMGCASGVAALPESDMLRAGADLVDKAALTQMLGQRQGDSQASDGLDDNDERAYPSPADPLLVLADLVDEDDNTFGTPCDAAAKLRASAEEDQKDCYDILECSLEVEQDTKEKKDGLGGDGSGRGVSQMGKEDEQCKSKLGACTSQPELGMSASQTGEEYRICDEPACQKARSQDREYGTDGCDKAGCSASAIGTQGRLQHGAVSPSQTQRSPCTSAAAYSPLPLELSTPPEVIRVRGETAADHLTPAKRKLRFQSSQTSDPGSSRSQSRKRPRLRDKRSQGCDNCETVASGQIKLDSASDALATQAISEPGCGEVGLRNVPTVPRSYRVGLARPAKKNGLPSLVAGSRTLHRGMASELTPPQCGRTELDVNNNLRWDEHGTLGDKGRVSAFHPESREGGSLDVHQHSDRVADGIHRKLLLEAGAGHREGMVQSKEKVRVETYVGRSSFGFLKKPIAAKGRHHSRQEVKEAYKDAMLARQPLLQDDLNEMEGDHKTCRQNSHKVVPESRDDSPSMVGVVAGETEGAKIATAKPICHSGEASPKLLLTHRCTSGNVQACQSAVRVVSEAEDGGPSSVVEIASDAQQPLGNIENVELGSCLRDETGAAGPQFEGIPDLELSFRCPQDTDMAAIEEQDPLHDDLPSCVIPGRPSAQKPKVERHMPPAWIHVPNCSILDCRDLPNHGLQTSSEHGAQTCPQQATPIPINFRTPGITSGKEAGMLLGANSNMVNIPGSVLPSLTPLAQRTGKHGEQTPMHCLSTPVLMGQLTQQTPVKTLAPLAALPGTSLIAPTPEGGPTSSYRTRRRPPPPAEVLADLIHGSGGLEVSQKPFYGNPYDAPPGSTVMAGMEFRNPTSSIADAVPFAADGGILDSLLVVVDGPVDAEGAYGSDTNSRVVIPQGPFQDRYGGWPCVPRLRPPLQKEVDDWLCEERAKARAAPKGQDAGSGHEVLARMDANTGKLVAELKLTTQDSEGFLTMSLEDGSEQAAAVIKTDSQAPIGVLQGEVAACPELTPRPPSPKYDERTCFFTTVNTPLAQTTGRANSTGGDGSARDPRSPPTPLVRSAKPGGTTSQFTLPTLQQAGSKVTPVSQAGFKKGMPDEAQELVVLSVEVHTNCRGHLLPDPRYDEIRCIVLAVTGGSYGISDGTFPTHVLISCPPEEARNVTAPMISNCITRHFSSEVELLKGFVESVGVLDPDIVLGFEAQMESLGYLSDRANQLDMNLLRIMSRVPGRSSLKEGQVDQYGYKKATGIHSVGRIFLNLWKILRAEVKLNIYTFERCVAAVLQQRVPCFSPAQMSSWFQSERGGSRWRCIRHVVRRARLNLSIVEQLDLVGRTAELARTFGIDFFSVLTRGTQYRVESMMVRLAHSQNYLMVSPSKKQVHHQPAMECLPLVMEPQSRLYTDPVVVLDFQSLYPSVIIAYNLCYSTCLGRACHSSASAPCQLGVTNFALPKGTLTGRLAPDRVIVAPNGLAFAPPDARPGVLPRLLREILDTRVMVKAAMKSAPPSAKVSIIRH</sequence>
<dbReference type="Pfam" id="PF24055">
    <property type="entry name" value="POL3_N"/>
    <property type="match status" value="1"/>
</dbReference>
<dbReference type="EMBL" id="CAJHUC010001751">
    <property type="protein sequence ID" value="CAD7702237.1"/>
    <property type="molecule type" value="Genomic_DNA"/>
</dbReference>
<keyword evidence="7" id="KW-0239">DNA-directed DNA polymerase</keyword>